<comment type="similarity">
    <text evidence="1">Belongs to the metallo-dependent hydrolases superfamily. ATZ/TRZ family.</text>
</comment>
<evidence type="ECO:0000256" key="4">
    <source>
        <dbReference type="ARBA" id="ARBA00022833"/>
    </source>
</evidence>
<dbReference type="Proteomes" id="UP000325755">
    <property type="component" value="Chromosome"/>
</dbReference>
<dbReference type="PANTHER" id="PTHR43794">
    <property type="entry name" value="AMINOHYDROLASE SSNA-RELATED"/>
    <property type="match status" value="1"/>
</dbReference>
<feature type="binding site" evidence="5">
    <location>
        <position position="306"/>
    </location>
    <ligand>
        <name>substrate</name>
    </ligand>
</feature>
<dbReference type="NCBIfam" id="NF006549">
    <property type="entry name" value="PRK09045.1"/>
    <property type="match status" value="1"/>
</dbReference>
<dbReference type="PANTHER" id="PTHR43794:SF11">
    <property type="entry name" value="AMIDOHYDROLASE-RELATED DOMAIN-CONTAINING PROTEIN"/>
    <property type="match status" value="1"/>
</dbReference>
<dbReference type="InterPro" id="IPR023512">
    <property type="entry name" value="Deaminase_MtaD/DadD"/>
</dbReference>
<feature type="binding site" evidence="5">
    <location>
        <position position="218"/>
    </location>
    <ligand>
        <name>Zn(2+)</name>
        <dbReference type="ChEBI" id="CHEBI:29105"/>
    </ligand>
</feature>
<comment type="caution">
    <text evidence="5">Lacks conserved residue(s) required for the propagation of feature annotation.</text>
</comment>
<evidence type="ECO:0000256" key="3">
    <source>
        <dbReference type="ARBA" id="ARBA00022801"/>
    </source>
</evidence>
<dbReference type="EC" id="3.5.4.28" evidence="5"/>
<dbReference type="EMBL" id="CP044205">
    <property type="protein sequence ID" value="QFY43694.1"/>
    <property type="molecule type" value="Genomic_DNA"/>
</dbReference>
<feature type="binding site" evidence="5">
    <location>
        <position position="306"/>
    </location>
    <ligand>
        <name>Zn(2+)</name>
        <dbReference type="ChEBI" id="CHEBI:29105"/>
    </ligand>
</feature>
<keyword evidence="8" id="KW-1185">Reference proteome</keyword>
<dbReference type="HAMAP" id="MF_01281">
    <property type="entry name" value="MTA_SAH_deamin"/>
    <property type="match status" value="1"/>
</dbReference>
<dbReference type="AlphaFoldDB" id="A0A5Q0BNB7"/>
<keyword evidence="4 5" id="KW-0862">Zinc</keyword>
<dbReference type="FunCoup" id="A0A5Q0BNB7">
    <property type="interactions" value="388"/>
</dbReference>
<sequence length="442" mass="48101">MQVDTLIAARWIIPVEPEGLVLEHHAVVVNDGRIIGVLPVAQALALYQPRQLEELPQHALIPGFVNAHTHAAMTLMRGVANDLPLMDWLQNHIWPLEQRWVSESFVRDGNDLAMAEMIRGGITCFNDMYFYPEITAKRVIVAGMRATIGLIVADFPTAWASGPDEYFSRGLAVFDELRAAAPLVQFSFAPHAPYTVSDPALGRIRTLAAEMDLSVHIHLHETANEIDKSIASHGVRPLKRLQRLEFLGPQLTSVHMTQLTDEEIILLAQTGVNVVHCPESNMKLASGFCPVARLLEAGINVALGTDGAASNNDLDLMGEMRTAALLAKVVAGDAGALPAARALSMATLNGAKALGLEHEIGSLKNGKSADIAAVNLNLLENQPLHDPISDLVYSASRHQISDVWVAGRRLLKNRELTTLDSAEILARCEIWLDRLSTAQPSI</sequence>
<protein>
    <recommendedName>
        <fullName evidence="5">5-methylthioadenosine/S-adenosylhomocysteine deaminase</fullName>
        <shortName evidence="5">MTA/SAH deaminase</shortName>
        <ecNumber evidence="5">3.5.4.28</ecNumber>
        <ecNumber evidence="5">3.5.4.31</ecNumber>
    </recommendedName>
</protein>
<evidence type="ECO:0000256" key="2">
    <source>
        <dbReference type="ARBA" id="ARBA00022723"/>
    </source>
</evidence>
<feature type="binding site" evidence="5">
    <location>
        <position position="70"/>
    </location>
    <ligand>
        <name>Zn(2+)</name>
        <dbReference type="ChEBI" id="CHEBI:29105"/>
    </ligand>
</feature>
<dbReference type="RefSeq" id="WP_153249676.1">
    <property type="nucleotide sequence ID" value="NZ_CP044205.1"/>
</dbReference>
<accession>A0A5Q0BNB7</accession>
<feature type="binding site" evidence="5">
    <location>
        <position position="97"/>
    </location>
    <ligand>
        <name>substrate</name>
    </ligand>
</feature>
<evidence type="ECO:0000256" key="5">
    <source>
        <dbReference type="HAMAP-Rule" id="MF_01281"/>
    </source>
</evidence>
<comment type="function">
    <text evidence="5">Catalyzes the deamination of 5-methylthioadenosine and S-adenosyl-L-homocysteine into 5-methylthioinosine and S-inosyl-L-homocysteine, respectively. Is also able to deaminate adenosine.</text>
</comment>
<dbReference type="SUPFAM" id="SSF51338">
    <property type="entry name" value="Composite domain of metallo-dependent hydrolases"/>
    <property type="match status" value="1"/>
</dbReference>
<dbReference type="GO" id="GO:0046872">
    <property type="term" value="F:metal ion binding"/>
    <property type="evidence" value="ECO:0007669"/>
    <property type="project" value="UniProtKB-KW"/>
</dbReference>
<comment type="similarity">
    <text evidence="5">Belongs to the metallo-dependent hydrolases superfamily. MTA/SAH deaminase family.</text>
</comment>
<dbReference type="Pfam" id="PF01979">
    <property type="entry name" value="Amidohydro_1"/>
    <property type="match status" value="1"/>
</dbReference>
<dbReference type="Gene3D" id="3.20.20.140">
    <property type="entry name" value="Metal-dependent hydrolases"/>
    <property type="match status" value="1"/>
</dbReference>
<name>A0A5Q0BNB7_9GAMM</name>
<dbReference type="InterPro" id="IPR032466">
    <property type="entry name" value="Metal_Hydrolase"/>
</dbReference>
<feature type="domain" description="Amidohydrolase-related" evidence="6">
    <location>
        <begin position="60"/>
        <end position="409"/>
    </location>
</feature>
<comment type="catalytic activity">
    <reaction evidence="5">
        <text>S-adenosyl-L-homocysteine + H2O + H(+) = S-inosyl-L-homocysteine + NH4(+)</text>
        <dbReference type="Rhea" id="RHEA:20716"/>
        <dbReference type="ChEBI" id="CHEBI:15377"/>
        <dbReference type="ChEBI" id="CHEBI:15378"/>
        <dbReference type="ChEBI" id="CHEBI:28938"/>
        <dbReference type="ChEBI" id="CHEBI:57856"/>
        <dbReference type="ChEBI" id="CHEBI:57985"/>
        <dbReference type="EC" id="3.5.4.28"/>
    </reaction>
</comment>
<dbReference type="Gene3D" id="2.30.40.10">
    <property type="entry name" value="Urease, subunit C, domain 1"/>
    <property type="match status" value="1"/>
</dbReference>
<dbReference type="FunFam" id="3.20.20.140:FF:000014">
    <property type="entry name" value="5-methylthioadenosine/S-adenosylhomocysteine deaminase"/>
    <property type="match status" value="1"/>
</dbReference>
<dbReference type="CDD" id="cd01298">
    <property type="entry name" value="ATZ_TRZ_like"/>
    <property type="match status" value="1"/>
</dbReference>
<dbReference type="GO" id="GO:0090614">
    <property type="term" value="F:5'-methylthioadenosine deaminase activity"/>
    <property type="evidence" value="ECO:0007669"/>
    <property type="project" value="UniProtKB-UniRule"/>
</dbReference>
<dbReference type="InterPro" id="IPR006680">
    <property type="entry name" value="Amidohydro-rel"/>
</dbReference>
<keyword evidence="2 5" id="KW-0479">Metal-binding</keyword>
<dbReference type="InParanoid" id="A0A5Q0BNB7"/>
<organism evidence="7 8">
    <name type="scientific">Candidatus Methylospira mobilis</name>
    <dbReference type="NCBI Taxonomy" id="1808979"/>
    <lineage>
        <taxon>Bacteria</taxon>
        <taxon>Pseudomonadati</taxon>
        <taxon>Pseudomonadota</taxon>
        <taxon>Gammaproteobacteria</taxon>
        <taxon>Methylococcales</taxon>
        <taxon>Methylococcaceae</taxon>
        <taxon>Candidatus Methylospira</taxon>
    </lineage>
</organism>
<dbReference type="GO" id="GO:0050270">
    <property type="term" value="F:S-adenosylhomocysteine deaminase activity"/>
    <property type="evidence" value="ECO:0007669"/>
    <property type="project" value="UniProtKB-UniRule"/>
</dbReference>
<comment type="cofactor">
    <cofactor evidence="5">
        <name>Zn(2+)</name>
        <dbReference type="ChEBI" id="CHEBI:29105"/>
    </cofactor>
    <text evidence="5">Binds 1 zinc ion per subunit.</text>
</comment>
<comment type="catalytic activity">
    <reaction evidence="5">
        <text>S-methyl-5'-thioadenosine + H2O + H(+) = S-methyl-5'-thioinosine + NH4(+)</text>
        <dbReference type="Rhea" id="RHEA:25025"/>
        <dbReference type="ChEBI" id="CHEBI:15377"/>
        <dbReference type="ChEBI" id="CHEBI:15378"/>
        <dbReference type="ChEBI" id="CHEBI:17509"/>
        <dbReference type="ChEBI" id="CHEBI:28938"/>
        <dbReference type="ChEBI" id="CHEBI:48595"/>
        <dbReference type="EC" id="3.5.4.31"/>
    </reaction>
</comment>
<keyword evidence="3 5" id="KW-0378">Hydrolase</keyword>
<evidence type="ECO:0000256" key="1">
    <source>
        <dbReference type="ARBA" id="ARBA00006745"/>
    </source>
</evidence>
<dbReference type="InterPro" id="IPR011059">
    <property type="entry name" value="Metal-dep_hydrolase_composite"/>
</dbReference>
<gene>
    <name evidence="5" type="primary">mtaD</name>
    <name evidence="7" type="ORF">F6R98_14545</name>
</gene>
<dbReference type="EC" id="3.5.4.31" evidence="5"/>
<reference evidence="7 8" key="1">
    <citation type="submission" date="2019-09" db="EMBL/GenBank/DDBJ databases">
        <title>Ecophysiology of the spiral-shaped methanotroph Methylospira mobilis as revealed by the complete genome sequence.</title>
        <authorList>
            <person name="Oshkin I.Y."/>
            <person name="Dedysh S.N."/>
            <person name="Miroshnikov K."/>
            <person name="Danilova O.V."/>
            <person name="Hakobyan A."/>
            <person name="Liesack W."/>
        </authorList>
    </citation>
    <scope>NUCLEOTIDE SEQUENCE [LARGE SCALE GENOMIC DNA]</scope>
    <source>
        <strain evidence="7 8">Shm1</strain>
    </source>
</reference>
<feature type="binding site" evidence="5">
    <location>
        <position position="221"/>
    </location>
    <ligand>
        <name>substrate</name>
    </ligand>
</feature>
<proteinExistence type="inferred from homology"/>
<dbReference type="OrthoDB" id="9787621at2"/>
<dbReference type="KEGG" id="mmob:F6R98_14545"/>
<evidence type="ECO:0000313" key="8">
    <source>
        <dbReference type="Proteomes" id="UP000325755"/>
    </source>
</evidence>
<evidence type="ECO:0000313" key="7">
    <source>
        <dbReference type="EMBL" id="QFY43694.1"/>
    </source>
</evidence>
<evidence type="ECO:0000259" key="6">
    <source>
        <dbReference type="Pfam" id="PF01979"/>
    </source>
</evidence>
<feature type="binding site" evidence="5">
    <location>
        <position position="191"/>
    </location>
    <ligand>
        <name>substrate</name>
    </ligand>
</feature>
<dbReference type="SUPFAM" id="SSF51556">
    <property type="entry name" value="Metallo-dependent hydrolases"/>
    <property type="match status" value="1"/>
</dbReference>
<dbReference type="InterPro" id="IPR050287">
    <property type="entry name" value="MTA/SAH_deaminase"/>
</dbReference>
<feature type="binding site" evidence="5">
    <location>
        <position position="68"/>
    </location>
    <ligand>
        <name>Zn(2+)</name>
        <dbReference type="ChEBI" id="CHEBI:29105"/>
    </ligand>
</feature>